<dbReference type="InterPro" id="IPR002010">
    <property type="entry name" value="T3SS_IM_R"/>
</dbReference>
<evidence type="ECO:0000256" key="7">
    <source>
        <dbReference type="SAM" id="Phobius"/>
    </source>
</evidence>
<gene>
    <name evidence="8" type="ORF">Mal15_16680</name>
</gene>
<dbReference type="EMBL" id="CP036264">
    <property type="protein sequence ID" value="QEF97627.1"/>
    <property type="molecule type" value="Genomic_DNA"/>
</dbReference>
<feature type="transmembrane region" description="Helical" evidence="7">
    <location>
        <begin position="220"/>
        <end position="241"/>
    </location>
</feature>
<dbReference type="PRINTS" id="PR00953">
    <property type="entry name" value="TYPE3IMRPROT"/>
</dbReference>
<dbReference type="GO" id="GO:0006605">
    <property type="term" value="P:protein targeting"/>
    <property type="evidence" value="ECO:0007669"/>
    <property type="project" value="InterPro"/>
</dbReference>
<feature type="transmembrane region" description="Helical" evidence="7">
    <location>
        <begin position="128"/>
        <end position="151"/>
    </location>
</feature>
<evidence type="ECO:0000313" key="8">
    <source>
        <dbReference type="EMBL" id="QEF97627.1"/>
    </source>
</evidence>
<keyword evidence="8" id="KW-0969">Cilium</keyword>
<keyword evidence="6 7" id="KW-0472">Membrane</keyword>
<dbReference type="AlphaFoldDB" id="A0A5B9MEL3"/>
<keyword evidence="9" id="KW-1185">Reference proteome</keyword>
<dbReference type="Pfam" id="PF01311">
    <property type="entry name" value="Bac_export_1"/>
    <property type="match status" value="1"/>
</dbReference>
<keyword evidence="3" id="KW-1003">Cell membrane</keyword>
<evidence type="ECO:0000256" key="6">
    <source>
        <dbReference type="ARBA" id="ARBA00023136"/>
    </source>
</evidence>
<evidence type="ECO:0000313" key="9">
    <source>
        <dbReference type="Proteomes" id="UP000321353"/>
    </source>
</evidence>
<reference evidence="8 9" key="1">
    <citation type="submission" date="2019-02" db="EMBL/GenBank/DDBJ databases">
        <title>Planctomycetal bacteria perform biofilm scaping via a novel small molecule.</title>
        <authorList>
            <person name="Jeske O."/>
            <person name="Boedeker C."/>
            <person name="Wiegand S."/>
            <person name="Breitling P."/>
            <person name="Kallscheuer N."/>
            <person name="Jogler M."/>
            <person name="Rohde M."/>
            <person name="Petersen J."/>
            <person name="Medema M.H."/>
            <person name="Surup F."/>
            <person name="Jogler C."/>
        </authorList>
    </citation>
    <scope>NUCLEOTIDE SEQUENCE [LARGE SCALE GENOMIC DNA]</scope>
    <source>
        <strain evidence="8 9">Mal15</strain>
    </source>
</reference>
<feature type="transmembrane region" description="Helical" evidence="7">
    <location>
        <begin position="178"/>
        <end position="200"/>
    </location>
</feature>
<dbReference type="PANTHER" id="PTHR30065">
    <property type="entry name" value="FLAGELLAR BIOSYNTHETIC PROTEIN FLIR"/>
    <property type="match status" value="1"/>
</dbReference>
<comment type="similarity">
    <text evidence="2">Belongs to the FliR/MopE/SpaR family.</text>
</comment>
<feature type="transmembrane region" description="Helical" evidence="7">
    <location>
        <begin position="6"/>
        <end position="25"/>
    </location>
</feature>
<accession>A0A5B9MEL3</accession>
<dbReference type="GO" id="GO:0005886">
    <property type="term" value="C:plasma membrane"/>
    <property type="evidence" value="ECO:0007669"/>
    <property type="project" value="UniProtKB-SubCell"/>
</dbReference>
<keyword evidence="4 7" id="KW-0812">Transmembrane</keyword>
<keyword evidence="8" id="KW-0966">Cell projection</keyword>
<dbReference type="RefSeq" id="WP_147867279.1">
    <property type="nucleotide sequence ID" value="NZ_CP036264.1"/>
</dbReference>
<feature type="transmembrane region" description="Helical" evidence="7">
    <location>
        <begin position="66"/>
        <end position="90"/>
    </location>
</feature>
<evidence type="ECO:0000256" key="3">
    <source>
        <dbReference type="ARBA" id="ARBA00022475"/>
    </source>
</evidence>
<protein>
    <submittedName>
        <fullName evidence="8">Flagellar biosynthesis protein FliR</fullName>
    </submittedName>
</protein>
<name>A0A5B9MEL3_9BACT</name>
<keyword evidence="5 7" id="KW-1133">Transmembrane helix</keyword>
<evidence type="ECO:0000256" key="2">
    <source>
        <dbReference type="ARBA" id="ARBA00009772"/>
    </source>
</evidence>
<dbReference type="Proteomes" id="UP000321353">
    <property type="component" value="Chromosome"/>
</dbReference>
<organism evidence="8 9">
    <name type="scientific">Stieleria maiorica</name>
    <dbReference type="NCBI Taxonomy" id="2795974"/>
    <lineage>
        <taxon>Bacteria</taxon>
        <taxon>Pseudomonadati</taxon>
        <taxon>Planctomycetota</taxon>
        <taxon>Planctomycetia</taxon>
        <taxon>Pirellulales</taxon>
        <taxon>Pirellulaceae</taxon>
        <taxon>Stieleria</taxon>
    </lineage>
</organism>
<sequence length="256" mass="28202">MISDVVLFLLVLARVSVFIAFFPLFSKKQLPNQVKAGLAVALSVFWLADARNVLPNLTLQDVGSLLFLFLVFKEICIGIMLALVLGLFFWPARIAGSYIAQELGLSLAAISDPGSQDSSTLVSRVLEAFSMLLFFSLNLHHFVILAIHLSFNQTMTRVGLIDLPTEDLVAAFNRTSDYGLLIVAPLLVLLMLVTLVLAFLNRAAPAMNLFSVGMSIRVGFGGLLLFLFCPILFGAIEIYFYRVQEDIEYLMLSLTG</sequence>
<keyword evidence="8" id="KW-0282">Flagellum</keyword>
<evidence type="ECO:0000256" key="4">
    <source>
        <dbReference type="ARBA" id="ARBA00022692"/>
    </source>
</evidence>
<comment type="subcellular location">
    <subcellularLocation>
        <location evidence="1">Cell membrane</location>
        <topology evidence="1">Multi-pass membrane protein</topology>
    </subcellularLocation>
</comment>
<dbReference type="KEGG" id="smam:Mal15_16680"/>
<evidence type="ECO:0000256" key="1">
    <source>
        <dbReference type="ARBA" id="ARBA00004651"/>
    </source>
</evidence>
<proteinExistence type="inferred from homology"/>
<dbReference type="PANTHER" id="PTHR30065:SF1">
    <property type="entry name" value="SURFACE PRESENTATION OF ANTIGENS PROTEIN SPAR"/>
    <property type="match status" value="1"/>
</dbReference>
<evidence type="ECO:0000256" key="5">
    <source>
        <dbReference type="ARBA" id="ARBA00022989"/>
    </source>
</evidence>